<name>A0A0S4WQV5_RALSL</name>
<accession>A0A0S4WQV5</accession>
<dbReference type="EMBL" id="LN899820">
    <property type="protein sequence ID" value="CUV53971.1"/>
    <property type="molecule type" value="Genomic_DNA"/>
</dbReference>
<organism evidence="1">
    <name type="scientific">Ralstonia solanacearum</name>
    <name type="common">Pseudomonas solanacearum</name>
    <dbReference type="NCBI Taxonomy" id="305"/>
    <lineage>
        <taxon>Bacteria</taxon>
        <taxon>Pseudomonadati</taxon>
        <taxon>Pseudomonadota</taxon>
        <taxon>Betaproteobacteria</taxon>
        <taxon>Burkholderiales</taxon>
        <taxon>Burkholderiaceae</taxon>
        <taxon>Ralstonia</taxon>
        <taxon>Ralstonia solanacearum species complex</taxon>
    </lineage>
</organism>
<proteinExistence type="predicted"/>
<sequence>MTLGELDAALVKAGLKKK</sequence>
<gene>
    <name evidence="1" type="ORF">RUN215_v1_200026</name>
</gene>
<protein>
    <submittedName>
        <fullName evidence="1">Uncharacterized protein</fullName>
    </submittedName>
</protein>
<evidence type="ECO:0000313" key="1">
    <source>
        <dbReference type="EMBL" id="CUV53971.1"/>
    </source>
</evidence>
<dbReference type="AlphaFoldDB" id="A0A0S4WQV5"/>
<reference evidence="1" key="1">
    <citation type="submission" date="2015-10" db="EMBL/GenBank/DDBJ databases">
        <authorList>
            <person name="Gilbert D.G."/>
        </authorList>
    </citation>
    <scope>NUCLEOTIDE SEQUENCE</scope>
    <source>
        <strain evidence="1">Phyl III-seqv23</strain>
    </source>
</reference>